<dbReference type="InterPro" id="IPR011005">
    <property type="entry name" value="Dihydropteroate_synth-like_sf"/>
</dbReference>
<evidence type="ECO:0000313" key="3">
    <source>
        <dbReference type="Proteomes" id="UP000195667"/>
    </source>
</evidence>
<organism evidence="2 3">
    <name type="scientific">Crenothrix polyspora</name>
    <dbReference type="NCBI Taxonomy" id="360316"/>
    <lineage>
        <taxon>Bacteria</taxon>
        <taxon>Pseudomonadati</taxon>
        <taxon>Pseudomonadota</taxon>
        <taxon>Gammaproteobacteria</taxon>
        <taxon>Methylococcales</taxon>
        <taxon>Crenotrichaceae</taxon>
        <taxon>Crenothrix</taxon>
    </lineage>
</organism>
<dbReference type="OrthoDB" id="4029442at2"/>
<reference evidence="3" key="1">
    <citation type="submission" date="2017-02" db="EMBL/GenBank/DDBJ databases">
        <authorList>
            <person name="Daims H."/>
        </authorList>
    </citation>
    <scope>NUCLEOTIDE SEQUENCE [LARGE SCALE GENOMIC DNA]</scope>
</reference>
<dbReference type="Proteomes" id="UP000195667">
    <property type="component" value="Unassembled WGS sequence"/>
</dbReference>
<dbReference type="InterPro" id="IPR045406">
    <property type="entry name" value="DUF6513"/>
</dbReference>
<proteinExistence type="predicted"/>
<feature type="domain" description="Pterin-binding" evidence="1">
    <location>
        <begin position="93"/>
        <end position="335"/>
    </location>
</feature>
<dbReference type="InterPro" id="IPR000489">
    <property type="entry name" value="Pterin-binding_dom"/>
</dbReference>
<name>A0A1R4H0S8_9GAMM</name>
<dbReference type="SUPFAM" id="SSF51717">
    <property type="entry name" value="Dihydropteroate synthetase-like"/>
    <property type="match status" value="1"/>
</dbReference>
<dbReference type="PROSITE" id="PS50972">
    <property type="entry name" value="PTERIN_BINDING"/>
    <property type="match status" value="1"/>
</dbReference>
<dbReference type="Pfam" id="PF20123">
    <property type="entry name" value="DUF6513"/>
    <property type="match status" value="1"/>
</dbReference>
<sequence>MSEHVLFLTGKLAEKQLRNILEKIQPEFTYTVHQLGVKVAALMTTDMIARRLTDTFAATRIILPGRCRGDIAALSQQLNIPVERGPEELKDLPMYFGKAAHKYDLSQYSVKIFAEIVDAPNISVEAIVEKALYYRRNGADVIDIGCLPSTDFPHLEDAIRTLKQEGFTVSIDSLDDADLLKGGKAGADYMLSLHEDSLWIADEIAATPILIPKKHEDLASLNRAIAIMQAKNRAFIVDPILDPIHFGFTQSIVRYHQVRQQHPDINMMLGVGNITELTHADTVGINTLLMGICSELNINNILATEVSKHACRAIKEADVARRIMHAAKEQNTLPKHIDAGLMALHEAAPFPYAFNEIKELAVQITDPSFRIQISQEGVHIFNRDGLHSATDPFDLYPHLNVKDDGGHAFYLGVELARAEIAWQLGKRFNQDQPLHWGCATDSTEQTVDLHAFKPAGSTLKKP</sequence>
<dbReference type="GO" id="GO:0042558">
    <property type="term" value="P:pteridine-containing compound metabolic process"/>
    <property type="evidence" value="ECO:0007669"/>
    <property type="project" value="InterPro"/>
</dbReference>
<evidence type="ECO:0000313" key="2">
    <source>
        <dbReference type="EMBL" id="SJM89831.1"/>
    </source>
</evidence>
<evidence type="ECO:0000259" key="1">
    <source>
        <dbReference type="PROSITE" id="PS50972"/>
    </source>
</evidence>
<dbReference type="RefSeq" id="WP_087142290.1">
    <property type="nucleotide sequence ID" value="NZ_FUKI01000028.1"/>
</dbReference>
<gene>
    <name evidence="2" type="ORF">CRENPOLYSF1_1230014</name>
</gene>
<dbReference type="EMBL" id="FUKI01000028">
    <property type="protein sequence ID" value="SJM89831.1"/>
    <property type="molecule type" value="Genomic_DNA"/>
</dbReference>
<dbReference type="AlphaFoldDB" id="A0A1R4H0S8"/>
<keyword evidence="3" id="KW-1185">Reference proteome</keyword>
<protein>
    <submittedName>
        <fullName evidence="2">Dihydropteroate synthase DHPS</fullName>
    </submittedName>
</protein>
<accession>A0A1R4H0S8</accession>